<reference evidence="5" key="1">
    <citation type="journal article" date="2024" name="Nature">
        <title>Anoxygenic phototroph of the Chloroflexota uses a type I reaction centre.</title>
        <authorList>
            <person name="Tsuji J.M."/>
            <person name="Shaw N.A."/>
            <person name="Nagashima S."/>
            <person name="Venkiteswaran J.J."/>
            <person name="Schiff S.L."/>
            <person name="Watanabe T."/>
            <person name="Fukui M."/>
            <person name="Hanada S."/>
            <person name="Tank M."/>
            <person name="Neufeld J.D."/>
        </authorList>
    </citation>
    <scope>NUCLEOTIDE SEQUENCE</scope>
    <source>
        <strain evidence="5">L227-S17</strain>
    </source>
</reference>
<feature type="region of interest" description="Disordered" evidence="2">
    <location>
        <begin position="169"/>
        <end position="205"/>
    </location>
</feature>
<keyword evidence="6" id="KW-1185">Reference proteome</keyword>
<dbReference type="Proteomes" id="UP001431572">
    <property type="component" value="Chromosome 1"/>
</dbReference>
<proteinExistence type="inferred from homology"/>
<dbReference type="InterPro" id="IPR052042">
    <property type="entry name" value="Tail_sheath_structural"/>
</dbReference>
<dbReference type="EMBL" id="CP128399">
    <property type="protein sequence ID" value="WJW67429.1"/>
    <property type="molecule type" value="Genomic_DNA"/>
</dbReference>
<accession>A0ABY9B2K7</accession>
<sequence length="625" mass="67146">MPQYLSPGVYVEEVDRGSKPIEGVGTSIAAFVGFAEKGPRAATLVTSWEQYQLTFGGFIAGAFMPASVYGFFLNGGTRAYIMRVSPAVTIPQKSGAGTALEVTPLLSAGDEAVSVTVSDGAAGRYKLTVHRGDTTETFDDLSSNKKDKAGRYVEDVINDAAKGSKFVRVHDASGNRADADVRAPKSGSYSSPSSGGDNKPAAELPPASVRLNARTGEDVPAVELRPAPGVSGSLTVAVEEIAGQDELFKLIVKASSGESESFDVSFKKGPQYLESVINGGRTGSKLVRVRDLTGDSPTSPADKRPNPGQSTLAGATETKALSSKITLTSADFTGDVMSRTGLGGLEALDDVTIVMCPDLMSLYQKGVVDMKGVQVVQTAMMNHCEAMKNRVAILDAPPGMNAQQIRNWRMREANYDSKYAALYFPWIEVDDPVNKGKTTLIPPSGHMAGIWARSDSERGVHKAPANEIVRGAIGLEMQITMGEQDGLNPEGINCIRAFPGRGIRVWGARTLSSDPSWRYLNVRRLFNYVEASIERGTQWVVFEPNDFDLWQRIKQDINAFLTTVWLNGALFGQTTDQAYFVRCDDSTNLPATIDLGMVITEIGIAPVKPAEFVIFRIGQMTQGGA</sequence>
<feature type="domain" description="Tail sheath protein C-terminal" evidence="4">
    <location>
        <begin position="512"/>
        <end position="617"/>
    </location>
</feature>
<dbReference type="Pfam" id="PF04984">
    <property type="entry name" value="Phage_sheath_1"/>
    <property type="match status" value="1"/>
</dbReference>
<name>A0ABY9B2K7_9CHLR</name>
<dbReference type="PANTHER" id="PTHR35861">
    <property type="match status" value="1"/>
</dbReference>
<feature type="region of interest" description="Disordered" evidence="2">
    <location>
        <begin position="291"/>
        <end position="313"/>
    </location>
</feature>
<evidence type="ECO:0000313" key="6">
    <source>
        <dbReference type="Proteomes" id="UP001431572"/>
    </source>
</evidence>
<protein>
    <submittedName>
        <fullName evidence="5">Phage tail sheath subtilisin-like domain-containing protein</fullName>
    </submittedName>
</protein>
<evidence type="ECO:0000256" key="2">
    <source>
        <dbReference type="SAM" id="MobiDB-lite"/>
    </source>
</evidence>
<dbReference type="RefSeq" id="WP_341469322.1">
    <property type="nucleotide sequence ID" value="NZ_CP128399.1"/>
</dbReference>
<evidence type="ECO:0000259" key="3">
    <source>
        <dbReference type="Pfam" id="PF04984"/>
    </source>
</evidence>
<dbReference type="InterPro" id="IPR035089">
    <property type="entry name" value="Phage_sheath_subtilisin"/>
</dbReference>
<dbReference type="Gene3D" id="3.40.50.11780">
    <property type="match status" value="2"/>
</dbReference>
<evidence type="ECO:0000259" key="4">
    <source>
        <dbReference type="Pfam" id="PF17482"/>
    </source>
</evidence>
<feature type="domain" description="Tail sheath protein subtilisin-like" evidence="3">
    <location>
        <begin position="376"/>
        <end position="511"/>
    </location>
</feature>
<comment type="similarity">
    <text evidence="1">Belongs to the myoviridae tail sheath protein family.</text>
</comment>
<gene>
    <name evidence="5" type="ORF">OZ401_000695</name>
</gene>
<dbReference type="PANTHER" id="PTHR35861:SF1">
    <property type="entry name" value="PHAGE TAIL SHEATH PROTEIN"/>
    <property type="match status" value="1"/>
</dbReference>
<feature type="compositionally biased region" description="Basic and acidic residues" evidence="2">
    <location>
        <begin position="169"/>
        <end position="183"/>
    </location>
</feature>
<dbReference type="Pfam" id="PF17482">
    <property type="entry name" value="Phage_sheath_1C"/>
    <property type="match status" value="1"/>
</dbReference>
<evidence type="ECO:0000256" key="1">
    <source>
        <dbReference type="ARBA" id="ARBA00008005"/>
    </source>
</evidence>
<organism evidence="5 6">
    <name type="scientific">Candidatus Chlorohelix allophototropha</name>
    <dbReference type="NCBI Taxonomy" id="3003348"/>
    <lineage>
        <taxon>Bacteria</taxon>
        <taxon>Bacillati</taxon>
        <taxon>Chloroflexota</taxon>
        <taxon>Chloroflexia</taxon>
        <taxon>Candidatus Chloroheliales</taxon>
        <taxon>Candidatus Chloroheliaceae</taxon>
        <taxon>Candidatus Chlorohelix</taxon>
    </lineage>
</organism>
<feature type="compositionally biased region" description="Low complexity" evidence="2">
    <location>
        <begin position="186"/>
        <end position="196"/>
    </location>
</feature>
<dbReference type="InterPro" id="IPR020287">
    <property type="entry name" value="Tail_sheath_C"/>
</dbReference>
<evidence type="ECO:0000313" key="5">
    <source>
        <dbReference type="EMBL" id="WJW67429.1"/>
    </source>
</evidence>